<dbReference type="EMBL" id="LAQU01000087">
    <property type="protein sequence ID" value="KKB61018.1"/>
    <property type="molecule type" value="Genomic_DNA"/>
</dbReference>
<dbReference type="AlphaFoldDB" id="A0A0F5JTB0"/>
<reference evidence="1 2" key="1">
    <citation type="submission" date="2015-03" db="EMBL/GenBank/DDBJ databases">
        <title>Draft Genome Sequence of Burkholderia andropogonis type strain ICMP2807, isolated from Sorghum bicolor.</title>
        <authorList>
            <person name="Lopes-Santos L."/>
            <person name="Castro D.B."/>
            <person name="Ottoboni L.M."/>
            <person name="Park D."/>
            <person name="Weirc B.S."/>
            <person name="Destefano S.A."/>
        </authorList>
    </citation>
    <scope>NUCLEOTIDE SEQUENCE [LARGE SCALE GENOMIC DNA]</scope>
    <source>
        <strain evidence="1 2">ICMP2807</strain>
    </source>
</reference>
<dbReference type="Proteomes" id="UP000033618">
    <property type="component" value="Unassembled WGS sequence"/>
</dbReference>
<protein>
    <submittedName>
        <fullName evidence="1">Uncharacterized protein</fullName>
    </submittedName>
</protein>
<accession>A0A0F5JTB0</accession>
<evidence type="ECO:0000313" key="1">
    <source>
        <dbReference type="EMBL" id="KKB61018.1"/>
    </source>
</evidence>
<proteinExistence type="predicted"/>
<dbReference type="RefSeq" id="WP_046154440.1">
    <property type="nucleotide sequence ID" value="NZ_CADFGU010000020.1"/>
</dbReference>
<evidence type="ECO:0000313" key="2">
    <source>
        <dbReference type="Proteomes" id="UP000033618"/>
    </source>
</evidence>
<comment type="caution">
    <text evidence="1">The sequence shown here is derived from an EMBL/GenBank/DDBJ whole genome shotgun (WGS) entry which is preliminary data.</text>
</comment>
<dbReference type="OrthoDB" id="9093885at2"/>
<sequence>MNERAPESDSAEKASVRLGKVIATMPASNELAVLAEILIEQMKVVDAQHHVAMLMDVTDQRLTATVQALREETTQWSKLVGQARQSFVGELAAKAADQARQAATAEVADELARLRLALERRDPIKIRWPGTAPLSPRFASIPTAIAFCAGAVALWGALHLSHLLGL</sequence>
<gene>
    <name evidence="1" type="ORF">WM40_25675</name>
</gene>
<dbReference type="STRING" id="28092.WM40_25675"/>
<keyword evidence="2" id="KW-1185">Reference proteome</keyword>
<dbReference type="PATRIC" id="fig|28092.6.peg.6051"/>
<organism evidence="1 2">
    <name type="scientific">Robbsia andropogonis</name>
    <dbReference type="NCBI Taxonomy" id="28092"/>
    <lineage>
        <taxon>Bacteria</taxon>
        <taxon>Pseudomonadati</taxon>
        <taxon>Pseudomonadota</taxon>
        <taxon>Betaproteobacteria</taxon>
        <taxon>Burkholderiales</taxon>
        <taxon>Burkholderiaceae</taxon>
        <taxon>Robbsia</taxon>
    </lineage>
</organism>
<name>A0A0F5JTB0_9BURK</name>